<evidence type="ECO:0000313" key="2">
    <source>
        <dbReference type="EMBL" id="KAG2897214.1"/>
    </source>
</evidence>
<evidence type="ECO:0000313" key="1">
    <source>
        <dbReference type="EMBL" id="KAG2866239.1"/>
    </source>
</evidence>
<dbReference type="VEuPathDB" id="FungiDB:PC110_g8183"/>
<dbReference type="Proteomes" id="UP000697107">
    <property type="component" value="Unassembled WGS sequence"/>
</dbReference>
<evidence type="ECO:0000313" key="6">
    <source>
        <dbReference type="EMBL" id="RAW35514.1"/>
    </source>
</evidence>
<dbReference type="Proteomes" id="UP000735874">
    <property type="component" value="Unassembled WGS sequence"/>
</dbReference>
<dbReference type="EMBL" id="RCML01000043">
    <property type="protein sequence ID" value="KAG2995872.1"/>
    <property type="molecule type" value="Genomic_DNA"/>
</dbReference>
<dbReference type="Proteomes" id="UP000760860">
    <property type="component" value="Unassembled WGS sequence"/>
</dbReference>
<gene>
    <name evidence="6" type="ORF">PC110_g8183</name>
    <name evidence="1" type="ORF">PC113_g3024</name>
    <name evidence="2" type="ORF">PC115_g17268</name>
    <name evidence="3" type="ORF">PC117_g3470</name>
    <name evidence="4" type="ORF">PC118_g2748</name>
    <name evidence="5" type="ORF">PC129_g19016</name>
</gene>
<keyword evidence="7" id="KW-1185">Reference proteome</keyword>
<evidence type="ECO:0000313" key="3">
    <source>
        <dbReference type="EMBL" id="KAG2951652.1"/>
    </source>
</evidence>
<evidence type="ECO:0000313" key="4">
    <source>
        <dbReference type="EMBL" id="KAG2995872.1"/>
    </source>
</evidence>
<dbReference type="EMBL" id="RCMV01001169">
    <property type="protein sequence ID" value="KAG3209981.1"/>
    <property type="molecule type" value="Genomic_DNA"/>
</dbReference>
<evidence type="ECO:0000313" key="5">
    <source>
        <dbReference type="EMBL" id="KAG3209981.1"/>
    </source>
</evidence>
<protein>
    <submittedName>
        <fullName evidence="6">Uncharacterized protein</fullName>
    </submittedName>
</protein>
<name>A0A329SFE7_9STRA</name>
<dbReference type="Proteomes" id="UP000774804">
    <property type="component" value="Unassembled WGS sequence"/>
</dbReference>
<dbReference type="EMBL" id="MJFZ01000166">
    <property type="protein sequence ID" value="RAW35514.1"/>
    <property type="molecule type" value="Genomic_DNA"/>
</dbReference>
<proteinExistence type="predicted"/>
<accession>A0A329SFE7</accession>
<dbReference type="OrthoDB" id="124004at2759"/>
<dbReference type="EMBL" id="RCMK01000049">
    <property type="protein sequence ID" value="KAG2951652.1"/>
    <property type="molecule type" value="Genomic_DNA"/>
</dbReference>
<dbReference type="EMBL" id="RCMI01000807">
    <property type="protein sequence ID" value="KAG2897214.1"/>
    <property type="molecule type" value="Genomic_DNA"/>
</dbReference>
<comment type="caution">
    <text evidence="6">The sequence shown here is derived from an EMBL/GenBank/DDBJ whole genome shotgun (WGS) entry which is preliminary data.</text>
</comment>
<dbReference type="Proteomes" id="UP000251314">
    <property type="component" value="Unassembled WGS sequence"/>
</dbReference>
<reference evidence="1" key="2">
    <citation type="submission" date="2018-10" db="EMBL/GenBank/DDBJ databases">
        <title>Effector identification in a new, highly contiguous assembly of the strawberry crown rot pathogen Phytophthora cactorum.</title>
        <authorList>
            <person name="Armitage A.D."/>
            <person name="Nellist C.F."/>
            <person name="Bates H."/>
            <person name="Vickerstaff R.J."/>
            <person name="Harrison R.J."/>
        </authorList>
    </citation>
    <scope>NUCLEOTIDE SEQUENCE</scope>
    <source>
        <strain evidence="1">15-7</strain>
        <strain evidence="2">4032</strain>
        <strain evidence="3">4040</strain>
        <strain evidence="4">P415</strain>
        <strain evidence="5">P421</strain>
    </source>
</reference>
<reference evidence="6 7" key="1">
    <citation type="submission" date="2018-01" db="EMBL/GenBank/DDBJ databases">
        <title>Draft genome of the strawberry crown rot pathogen Phytophthora cactorum.</title>
        <authorList>
            <person name="Armitage A.D."/>
            <person name="Lysoe E."/>
            <person name="Nellist C.F."/>
            <person name="Harrison R.J."/>
            <person name="Brurberg M.B."/>
        </authorList>
    </citation>
    <scope>NUCLEOTIDE SEQUENCE [LARGE SCALE GENOMIC DNA]</scope>
    <source>
        <strain evidence="6 7">10300</strain>
    </source>
</reference>
<dbReference type="EMBL" id="RCMG01000043">
    <property type="protein sequence ID" value="KAG2866239.1"/>
    <property type="molecule type" value="Genomic_DNA"/>
</dbReference>
<organism evidence="6 7">
    <name type="scientific">Phytophthora cactorum</name>
    <dbReference type="NCBI Taxonomy" id="29920"/>
    <lineage>
        <taxon>Eukaryota</taxon>
        <taxon>Sar</taxon>
        <taxon>Stramenopiles</taxon>
        <taxon>Oomycota</taxon>
        <taxon>Peronosporomycetes</taxon>
        <taxon>Peronosporales</taxon>
        <taxon>Peronosporaceae</taxon>
        <taxon>Phytophthora</taxon>
    </lineage>
</organism>
<dbReference type="AlphaFoldDB" id="A0A329SFE7"/>
<evidence type="ECO:0000313" key="7">
    <source>
        <dbReference type="Proteomes" id="UP000251314"/>
    </source>
</evidence>
<dbReference type="Proteomes" id="UP000736787">
    <property type="component" value="Unassembled WGS sequence"/>
</dbReference>
<sequence length="85" mass="9212">MRIGATCPSAGSTPFWAITTEKTTKDSNTSISLDVVILIPKQFRVQTKRIAGGPYPIQAVHDNGTVTLDKGATQQQISIHRVFPC</sequence>